<dbReference type="Pfam" id="PF13620">
    <property type="entry name" value="CarboxypepD_reg"/>
    <property type="match status" value="1"/>
</dbReference>
<dbReference type="SUPFAM" id="SSF49452">
    <property type="entry name" value="Starch-binding domain-like"/>
    <property type="match status" value="1"/>
</dbReference>
<dbReference type="Pfam" id="PF17974">
    <property type="entry name" value="GalBD_like"/>
    <property type="match status" value="1"/>
</dbReference>
<dbReference type="Proteomes" id="UP000033567">
    <property type="component" value="Unassembled WGS sequence"/>
</dbReference>
<dbReference type="SUPFAM" id="SSF49785">
    <property type="entry name" value="Galactose-binding domain-like"/>
    <property type="match status" value="1"/>
</dbReference>
<dbReference type="Pfam" id="PF21466">
    <property type="entry name" value="GH101_dom-5"/>
    <property type="match status" value="1"/>
</dbReference>
<dbReference type="InterPro" id="IPR014718">
    <property type="entry name" value="GH-type_carb-bd"/>
</dbReference>
<dbReference type="InterPro" id="IPR000421">
    <property type="entry name" value="FA58C"/>
</dbReference>
<evidence type="ECO:0000256" key="3">
    <source>
        <dbReference type="SAM" id="SignalP"/>
    </source>
</evidence>
<dbReference type="InterPro" id="IPR013784">
    <property type="entry name" value="Carb-bd-like_fold"/>
</dbReference>
<dbReference type="InterPro" id="IPR040575">
    <property type="entry name" value="GH101_N"/>
</dbReference>
<dbReference type="InterPro" id="IPR040633">
    <property type="entry name" value="Gal_mutarotas_3"/>
</dbReference>
<keyword evidence="3" id="KW-0732">Signal</keyword>
<dbReference type="Pfam" id="PF18080">
    <property type="entry name" value="Gal_mutarotas_3"/>
    <property type="match status" value="1"/>
</dbReference>
<dbReference type="Pfam" id="PF07554">
    <property type="entry name" value="FIVAR"/>
    <property type="match status" value="1"/>
</dbReference>
<dbReference type="PATRIC" id="fig|1684.5.peg.226"/>
<dbReference type="Gene3D" id="1.20.1270.70">
    <property type="entry name" value="Designed single chain three-helix bundle"/>
    <property type="match status" value="2"/>
</dbReference>
<dbReference type="GO" id="GO:0033926">
    <property type="term" value="F:endo-alpha-N-acetylgalactosaminidase activity"/>
    <property type="evidence" value="ECO:0007669"/>
    <property type="project" value="InterPro"/>
</dbReference>
<feature type="chain" id="PRO_5002471994" evidence="3">
    <location>
        <begin position="27"/>
        <end position="1828"/>
    </location>
</feature>
<dbReference type="InterPro" id="IPR013780">
    <property type="entry name" value="Glyco_hydro_b"/>
</dbReference>
<dbReference type="Pfam" id="PF20909">
    <property type="entry name" value="SpGH101_helical"/>
    <property type="match status" value="1"/>
</dbReference>
<evidence type="ECO:0000256" key="2">
    <source>
        <dbReference type="SAM" id="Phobius"/>
    </source>
</evidence>
<dbReference type="InterPro" id="IPR035364">
    <property type="entry name" value="Beta_sandwich_GH101"/>
</dbReference>
<reference evidence="5 6" key="1">
    <citation type="submission" date="2014-12" db="EMBL/GenBank/DDBJ databases">
        <title>Comparative genomics of the lactic acid bacteria isolated from the honey bee gut.</title>
        <authorList>
            <person name="Ellegaard K.M."/>
            <person name="Tamarit D."/>
            <person name="Javelind E."/>
            <person name="Olofsson T."/>
            <person name="Andersson S.G."/>
            <person name="Vasquez A."/>
        </authorList>
    </citation>
    <scope>NUCLEOTIDE SEQUENCE [LARGE SCALE GENOMIC DNA]</scope>
    <source>
        <strain evidence="5 6">Bin7</strain>
    </source>
</reference>
<dbReference type="Pfam" id="PF00754">
    <property type="entry name" value="F5_F8_type_C"/>
    <property type="match status" value="1"/>
</dbReference>
<gene>
    <name evidence="5" type="ORF">JF70_02150</name>
</gene>
<proteinExistence type="predicted"/>
<organism evidence="5 6">
    <name type="scientific">Bifidobacterium mellis</name>
    <dbReference type="NCBI Taxonomy" id="1293823"/>
    <lineage>
        <taxon>Bacteria</taxon>
        <taxon>Bacillati</taxon>
        <taxon>Actinomycetota</taxon>
        <taxon>Actinomycetes</taxon>
        <taxon>Bifidobacteriales</taxon>
        <taxon>Bifidobacteriaceae</taxon>
        <taxon>Bifidobacterium</taxon>
    </lineage>
</organism>
<comment type="caution">
    <text evidence="5">The sequence shown here is derived from an EMBL/GenBank/DDBJ whole genome shotgun (WGS) entry which is preliminary data.</text>
</comment>
<protein>
    <submittedName>
        <fullName evidence="5">Endo-alpha-N-acetylgalactosaminidase</fullName>
    </submittedName>
</protein>
<keyword evidence="2" id="KW-0472">Membrane</keyword>
<evidence type="ECO:0000259" key="4">
    <source>
        <dbReference type="PROSITE" id="PS50022"/>
    </source>
</evidence>
<dbReference type="InterPro" id="IPR040502">
    <property type="entry name" value="GH101_dom-6"/>
</dbReference>
<evidence type="ECO:0000256" key="1">
    <source>
        <dbReference type="SAM" id="MobiDB-lite"/>
    </source>
</evidence>
<feature type="region of interest" description="Disordered" evidence="1">
    <location>
        <begin position="1760"/>
        <end position="1791"/>
    </location>
</feature>
<evidence type="ECO:0000313" key="6">
    <source>
        <dbReference type="Proteomes" id="UP000033567"/>
    </source>
</evidence>
<dbReference type="PROSITE" id="PS50022">
    <property type="entry name" value="FA58C_3"/>
    <property type="match status" value="1"/>
</dbReference>
<dbReference type="Pfam" id="PF17995">
    <property type="entry name" value="GH101_N"/>
    <property type="match status" value="1"/>
</dbReference>
<dbReference type="Gene3D" id="2.60.40.1180">
    <property type="entry name" value="Golgi alpha-mannosidase II"/>
    <property type="match status" value="1"/>
</dbReference>
<feature type="domain" description="F5/8 type C" evidence="4">
    <location>
        <begin position="1499"/>
        <end position="1655"/>
    </location>
</feature>
<feature type="region of interest" description="Disordered" evidence="1">
    <location>
        <begin position="28"/>
        <end position="55"/>
    </location>
</feature>
<dbReference type="RefSeq" id="WP_052690656.1">
    <property type="nucleotide sequence ID" value="NZ_KQ033885.1"/>
</dbReference>
<feature type="compositionally biased region" description="Polar residues" evidence="1">
    <location>
        <begin position="29"/>
        <end position="48"/>
    </location>
</feature>
<dbReference type="Gene3D" id="2.60.120.870">
    <property type="match status" value="1"/>
</dbReference>
<dbReference type="InterPro" id="IPR049314">
    <property type="entry name" value="GH101_dom-5"/>
</dbReference>
<dbReference type="Gene3D" id="2.70.98.10">
    <property type="match status" value="1"/>
</dbReference>
<sequence>MKRIISMALATVFALATAGAADPAFATTGSQPYHANAPSTLTTGSGTKTRAAGTNPRITPVNPADHKWTLDSSTTKGGEVLEKSNGWLHFKASAANGNSTTASEQYPAIALDATTYDFTSPGALTLTMSSPQPGTENRFGFYLGYANPNSGLFIGYDSGGWFWQRYGGDGQWYTGTRLPAPAQDTPTTIGITWTGQRAGLTVDGRAAFEDVDYGPMAGALTGRLAMKAGVYQNQITDVKLKLKEDPADLHSVVGRIVDADGGAIAGAKVHLTGASTLTDAEGAFTLEQIKSGQYTLQIGKQGYEDVTKDIQVDRADLNLGSLQLNKATPEAKVTLSTPEMSVQVRKHFPSVVQYTMTKLDNRVMYGRHQDLRRLNINGIDMDLTDSDVTFTQQGTDKATYQLHARKPDQNIDATVTAVLWLKANTLHLDITKIENAAGEDHPIQTIALPGQDLVSVSSDQDGAQFTGARMSSDTKVSGDTTFPITDDTTVDPNKADYIYGFVSGGSLSAGLWSNSEHDGTTAGSSTAGGGQNTRVLTDATSVHGSTSLGLSSPAWYYHRQVRDSKNRTFTVEQTEMPKMAVAITGDENQDGRVDWQDGAIAYRAIMNNPYGAQEVPDLVSWRIAMNFGSQAQNPFLSTLDNVKKVDLNTDGLGQSVLLKGYANEGHDSGHPDYGDIGTRMGGAKDMNTLMKEGAKHGARFGVHVNADEMYPEAKAFNEDLVRRRADGSLQYGWNWLDQAVGIDGIHDLASGSRQSRFGELKKKVGNNLDFVYVDVWGNRTSGNEDSWETRKLSKMITDNGWRVANEWGAANEYDATFQHWAADLTYGGSTLKGQNSQVMRFLRNHQKDSWDGDYPAYGGAANAPLLGGYSMKDFEGWQGRNDYDAYIANLYTHDLSTKFIQHFKVTRWVNNPLDQQSPKDPSANNGQERIILKDDLGHQVIIDRGSNDQSSSAYRERTITLDGRTILQGAVSPGDGSGQGTESYLLPWLWDAKTGKPLSVSNQKLYHWNTRGGTTTWTLPDSWHDLSAVKVYRLSDQGKTDPLDIPVVNGQITLNAKAETPYVVHRGASANPDISWSTGSHLVDTGFNGGKKSLEDNWQTKGSGSATIVKSASSNPMLKLDGRIESSQTIKDLEPGARYALYVGVDNRSDGQTRLEVRNGDQVLATNSTGRSIARNFVQADPHNTNCATVDGSSLFQNMYVFFTAPDQGNPILTLSHQGEGSAYFDNLRLVKNGYQGLETDADGGVKTLTNDFEHNAQGIWPFVVSGAEGVEDNRVHLSELHAPYTQAGWDVKKMDDVLQGDWSIKINGLTERNTLVYQTIPQNARFLTGATYRISFDYQAGSTGSYALAIGQGEFDPARTQLKPLEKALGTTAHYQFELTGGPRDSSWFGIYSTDKAPDRQGTSGDAANFGGYQDFVLDNLRIERLPDTSKTQEEARAKLKQVRDRFDDSRAKYSDQAWLTYLHTVDQARLLIEKDGSGPKDWSHAYGILTALEDYMATAPGSQASDGCDIAKDKYAVSAGSEQPDAGGVEGPKEYAQDGKPSTYWHTKWGANALEDGSAWYQFDLQEPTTVNGLRYLPRPGGDSVNGKIKGYKITLTRSGQSEPVEITGTFDTQTTWQKISFTPVSNVIRVRLTAIETTGQSSSEANHYVSAAELRLTTDCTLPTLAEPVDKGELQDLVNQAAGLKEADYTPDSWKTLQDKLATAKQVLADDQATAYQVALAAANLQTAITKLQPAIPGTGIPGTGIGGIGSGSDTGKNPITGTGNGSGLGGGKGNILQKPTHPNAHGQDGWLSATGVAVTSLLVVVMLGLTTGLLLTRRSQGKRS</sequence>
<dbReference type="GO" id="GO:0030246">
    <property type="term" value="F:carbohydrate binding"/>
    <property type="evidence" value="ECO:0007669"/>
    <property type="project" value="InterPro"/>
</dbReference>
<dbReference type="InterPro" id="IPR008979">
    <property type="entry name" value="Galactose-bd-like_sf"/>
</dbReference>
<dbReference type="Gene3D" id="3.20.20.80">
    <property type="entry name" value="Glycosidases"/>
    <property type="match status" value="1"/>
</dbReference>
<keyword evidence="2" id="KW-0812">Transmembrane</keyword>
<dbReference type="EMBL" id="JWMF01000003">
    <property type="protein sequence ID" value="KJY52132.1"/>
    <property type="molecule type" value="Genomic_DNA"/>
</dbReference>
<feature type="transmembrane region" description="Helical" evidence="2">
    <location>
        <begin position="1794"/>
        <end position="1819"/>
    </location>
</feature>
<feature type="signal peptide" evidence="3">
    <location>
        <begin position="1"/>
        <end position="26"/>
    </location>
</feature>
<dbReference type="Pfam" id="PF12905">
    <property type="entry name" value="Glyco_hydro_101"/>
    <property type="match status" value="1"/>
</dbReference>
<dbReference type="InterPro" id="IPR048842">
    <property type="entry name" value="GH101_helical"/>
</dbReference>
<feature type="compositionally biased region" description="Gly residues" evidence="1">
    <location>
        <begin position="1766"/>
        <end position="1777"/>
    </location>
</feature>
<evidence type="ECO:0000313" key="5">
    <source>
        <dbReference type="EMBL" id="KJY52132.1"/>
    </source>
</evidence>
<keyword evidence="6" id="KW-1185">Reference proteome</keyword>
<dbReference type="Gene3D" id="2.60.120.260">
    <property type="entry name" value="Galactose-binding domain-like"/>
    <property type="match status" value="3"/>
</dbReference>
<dbReference type="Gene3D" id="2.60.40.1120">
    <property type="entry name" value="Carboxypeptidase-like, regulatory domain"/>
    <property type="match status" value="1"/>
</dbReference>
<dbReference type="InterPro" id="IPR025706">
    <property type="entry name" value="Endoa_GalNAc"/>
</dbReference>
<keyword evidence="2" id="KW-1133">Transmembrane helix</keyword>
<accession>A0A0F4KZS6</accession>
<dbReference type="CDD" id="cd14244">
    <property type="entry name" value="GH_101_like"/>
    <property type="match status" value="1"/>
</dbReference>
<dbReference type="Pfam" id="PF17451">
    <property type="entry name" value="Glyco_hyd_101C"/>
    <property type="match status" value="1"/>
</dbReference>
<name>A0A0F4KZS6_9BIFI</name>